<gene>
    <name evidence="2" type="ORF">Prudu_281S000800</name>
</gene>
<evidence type="ECO:0000256" key="1">
    <source>
        <dbReference type="SAM" id="MobiDB-lite"/>
    </source>
</evidence>
<evidence type="ECO:0000313" key="2">
    <source>
        <dbReference type="EMBL" id="BBN68105.1"/>
    </source>
</evidence>
<name>A0A5H2XP10_PRUDU</name>
<sequence length="308" mass="35392">TNASLLRALCADYQRVKVPTKTAKTKNLERNQQQRQRGRPREYHLKGFPYALQRWLHYIWWCTKKMRTSLVYYIGGAIVRRVFYELMSQVFENREVDVQLLRPSVMDKQQPYWTWGDSADDSEELVDLLGDDAEQQTGTSASVEEKEKDIDDTANLPSSSKASITGTVASRELRTLKRDFQRTKDELAKVSLSNRALCDRVHQLEDKVRKESMKAEKEFEKNTKCVEDFRNTLASMEHYFKLEIEQLKKQNGGVNEAAEGHEDLGSPHMNEGGNNDLSPLHAYVSPPTEPAVMETQVPGDEPNLPQPW</sequence>
<protein>
    <submittedName>
        <fullName evidence="2">DNA glycosylase superfamily protein</fullName>
    </submittedName>
</protein>
<proteinExistence type="predicted"/>
<dbReference type="AlphaFoldDB" id="A0A5H2XP10"/>
<reference evidence="2" key="1">
    <citation type="journal article" date="2019" name="Science">
        <title>Mutation of a bHLH transcription factor allowed almond domestication.</title>
        <authorList>
            <person name="Sanchez-Perez R."/>
            <person name="Pavan S."/>
            <person name="Mazzeo R."/>
            <person name="Moldovan C."/>
            <person name="Aiese Cigliano R."/>
            <person name="Del Cueto J."/>
            <person name="Ricciardi F."/>
            <person name="Lotti C."/>
            <person name="Ricciardi L."/>
            <person name="Dicenta F."/>
            <person name="Lopez-Marques R.L."/>
            <person name="Lindberg Moller B."/>
        </authorList>
    </citation>
    <scope>NUCLEOTIDE SEQUENCE</scope>
</reference>
<accession>A0A5H2XP10</accession>
<feature type="region of interest" description="Disordered" evidence="1">
    <location>
        <begin position="134"/>
        <end position="163"/>
    </location>
</feature>
<feature type="non-terminal residue" evidence="2">
    <location>
        <position position="1"/>
    </location>
</feature>
<organism evidence="2">
    <name type="scientific">Prunus dulcis</name>
    <name type="common">Almond</name>
    <name type="synonym">Amygdalus dulcis</name>
    <dbReference type="NCBI Taxonomy" id="3755"/>
    <lineage>
        <taxon>Eukaryota</taxon>
        <taxon>Viridiplantae</taxon>
        <taxon>Streptophyta</taxon>
        <taxon>Embryophyta</taxon>
        <taxon>Tracheophyta</taxon>
        <taxon>Spermatophyta</taxon>
        <taxon>Magnoliopsida</taxon>
        <taxon>eudicotyledons</taxon>
        <taxon>Gunneridae</taxon>
        <taxon>Pentapetalae</taxon>
        <taxon>rosids</taxon>
        <taxon>fabids</taxon>
        <taxon>Rosales</taxon>
        <taxon>Rosaceae</taxon>
        <taxon>Amygdaloideae</taxon>
        <taxon>Amygdaleae</taxon>
        <taxon>Prunus</taxon>
    </lineage>
</organism>
<feature type="region of interest" description="Disordered" evidence="1">
    <location>
        <begin position="251"/>
        <end position="308"/>
    </location>
</feature>
<dbReference type="EMBL" id="AP020618">
    <property type="protein sequence ID" value="BBN68105.1"/>
    <property type="molecule type" value="Genomic_DNA"/>
</dbReference>